<organism evidence="1 2">
    <name type="scientific">Lepraria finkii</name>
    <dbReference type="NCBI Taxonomy" id="1340010"/>
    <lineage>
        <taxon>Eukaryota</taxon>
        <taxon>Fungi</taxon>
        <taxon>Dikarya</taxon>
        <taxon>Ascomycota</taxon>
        <taxon>Pezizomycotina</taxon>
        <taxon>Lecanoromycetes</taxon>
        <taxon>OSLEUM clade</taxon>
        <taxon>Lecanoromycetidae</taxon>
        <taxon>Lecanorales</taxon>
        <taxon>Lecanorineae</taxon>
        <taxon>Stereocaulaceae</taxon>
        <taxon>Lepraria</taxon>
    </lineage>
</organism>
<comment type="caution">
    <text evidence="1">The sequence shown here is derived from an EMBL/GenBank/DDBJ whole genome shotgun (WGS) entry which is preliminary data.</text>
</comment>
<dbReference type="EMBL" id="JBHFEH010000002">
    <property type="protein sequence ID" value="KAL2058407.1"/>
    <property type="molecule type" value="Genomic_DNA"/>
</dbReference>
<gene>
    <name evidence="1" type="ORF">ABVK25_001135</name>
</gene>
<dbReference type="Proteomes" id="UP001590951">
    <property type="component" value="Unassembled WGS sequence"/>
</dbReference>
<sequence>MSTYQEKTTQINLLREKERRMGIVISRSWQATVDLGTITITPDGGSEDGSDDMTSGPMIPWLISSKERALLEWFRMESRVLYEIEESESGEKMAVKARLECLEISSVSDRH</sequence>
<proteinExistence type="predicted"/>
<protein>
    <submittedName>
        <fullName evidence="1">Uncharacterized protein</fullName>
    </submittedName>
</protein>
<evidence type="ECO:0000313" key="2">
    <source>
        <dbReference type="Proteomes" id="UP001590951"/>
    </source>
</evidence>
<reference evidence="1 2" key="1">
    <citation type="submission" date="2024-09" db="EMBL/GenBank/DDBJ databases">
        <title>Rethinking Asexuality: The Enigmatic Case of Functional Sexual Genes in Lepraria (Stereocaulaceae).</title>
        <authorList>
            <person name="Doellman M."/>
            <person name="Sun Y."/>
            <person name="Barcenas-Pena A."/>
            <person name="Lumbsch H.T."/>
            <person name="Grewe F."/>
        </authorList>
    </citation>
    <scope>NUCLEOTIDE SEQUENCE [LARGE SCALE GENOMIC DNA]</scope>
    <source>
        <strain evidence="1 2">Grewe 0041</strain>
    </source>
</reference>
<accession>A0ABR4BKS3</accession>
<name>A0ABR4BKS3_9LECA</name>
<keyword evidence="2" id="KW-1185">Reference proteome</keyword>
<evidence type="ECO:0000313" key="1">
    <source>
        <dbReference type="EMBL" id="KAL2058407.1"/>
    </source>
</evidence>